<comment type="catalytic activity">
    <reaction evidence="9 10">
        <text>L-threonyl-[protein] + FAD = FMN-L-threonyl-[protein] + AMP + H(+)</text>
        <dbReference type="Rhea" id="RHEA:36847"/>
        <dbReference type="Rhea" id="RHEA-COMP:11060"/>
        <dbReference type="Rhea" id="RHEA-COMP:11061"/>
        <dbReference type="ChEBI" id="CHEBI:15378"/>
        <dbReference type="ChEBI" id="CHEBI:30013"/>
        <dbReference type="ChEBI" id="CHEBI:57692"/>
        <dbReference type="ChEBI" id="CHEBI:74257"/>
        <dbReference type="ChEBI" id="CHEBI:456215"/>
        <dbReference type="EC" id="2.7.1.180"/>
    </reaction>
</comment>
<evidence type="ECO:0000313" key="12">
    <source>
        <dbReference type="EMBL" id="HGD12744.1"/>
    </source>
</evidence>
<reference evidence="12" key="1">
    <citation type="journal article" date="2020" name="mSystems">
        <title>Genome- and Community-Level Interaction Insights into Carbon Utilization and Element Cycling Functions of Hydrothermarchaeota in Hydrothermal Sediment.</title>
        <authorList>
            <person name="Zhou Z."/>
            <person name="Liu Y."/>
            <person name="Xu W."/>
            <person name="Pan J."/>
            <person name="Luo Z.H."/>
            <person name="Li M."/>
        </authorList>
    </citation>
    <scope>NUCLEOTIDE SEQUENCE [LARGE SCALE GENOMIC DNA]</scope>
    <source>
        <strain evidence="12">SpSt-914</strain>
    </source>
</reference>
<sequence>MMWVMIEVMKRLVICFLFLGLGCNQRFTQIEREDRVFGSYVRIKVIGEDGERLNRGVDIVLQGFHRFDSLWSAYSEKSEVSQLNRNLRLKVCPETRVLIERAKGFGKETNGVFDITVGPLMRLWGFRGGSFQVPAESVIRRVRQKGGYERVRVQGDSVVIDPGMEVDLGGIAVGYAIDWAVEVLESFGARSGLVDAGGDIRVFGPREWRVGIQSPRGESLVGVLVLKNQAVSTSGDYRRFFESGGKRFSHIIDPRTGYPAERCAAVTVIARNGVEADVFSTALFVMGVEESQKFLKRRSGVRAIFYQVKGDSIVRVEVGEN</sequence>
<dbReference type="PANTHER" id="PTHR30040:SF2">
    <property type="entry name" value="FAD:PROTEIN FMN TRANSFERASE"/>
    <property type="match status" value="1"/>
</dbReference>
<keyword evidence="5 10" id="KW-0479">Metal-binding</keyword>
<dbReference type="PIRSF" id="PIRSF006268">
    <property type="entry name" value="ApbE"/>
    <property type="match status" value="1"/>
</dbReference>
<keyword evidence="4 10" id="KW-0808">Transferase</keyword>
<evidence type="ECO:0000256" key="3">
    <source>
        <dbReference type="ARBA" id="ARBA00022630"/>
    </source>
</evidence>
<evidence type="ECO:0000256" key="4">
    <source>
        <dbReference type="ARBA" id="ARBA00022679"/>
    </source>
</evidence>
<protein>
    <recommendedName>
        <fullName evidence="2 10">FAD:protein FMN transferase</fullName>
        <ecNumber evidence="1 10">2.7.1.180</ecNumber>
    </recommendedName>
    <alternativeName>
        <fullName evidence="8 10">Flavin transferase</fullName>
    </alternativeName>
</protein>
<evidence type="ECO:0000256" key="6">
    <source>
        <dbReference type="ARBA" id="ARBA00022827"/>
    </source>
</evidence>
<evidence type="ECO:0000256" key="9">
    <source>
        <dbReference type="ARBA" id="ARBA00048540"/>
    </source>
</evidence>
<dbReference type="EMBL" id="DTMZ01000025">
    <property type="protein sequence ID" value="HGD12744.1"/>
    <property type="molecule type" value="Genomic_DNA"/>
</dbReference>
<keyword evidence="7 10" id="KW-0460">Magnesium</keyword>
<name>A0A7V3PSN1_UNCW3</name>
<evidence type="ECO:0000256" key="8">
    <source>
        <dbReference type="ARBA" id="ARBA00031306"/>
    </source>
</evidence>
<keyword evidence="6 10" id="KW-0274">FAD</keyword>
<dbReference type="EC" id="2.7.1.180" evidence="1 10"/>
<comment type="caution">
    <text evidence="12">The sequence shown here is derived from an EMBL/GenBank/DDBJ whole genome shotgun (WGS) entry which is preliminary data.</text>
</comment>
<gene>
    <name evidence="12" type="ORF">ENX16_01480</name>
</gene>
<dbReference type="GO" id="GO:0046872">
    <property type="term" value="F:metal ion binding"/>
    <property type="evidence" value="ECO:0007669"/>
    <property type="project" value="UniProtKB-UniRule"/>
</dbReference>
<proteinExistence type="inferred from homology"/>
<organism evidence="12">
    <name type="scientific">candidate division WOR-3 bacterium</name>
    <dbReference type="NCBI Taxonomy" id="2052148"/>
    <lineage>
        <taxon>Bacteria</taxon>
        <taxon>Bacteria division WOR-3</taxon>
    </lineage>
</organism>
<dbReference type="InterPro" id="IPR024932">
    <property type="entry name" value="ApbE"/>
</dbReference>
<evidence type="ECO:0000256" key="7">
    <source>
        <dbReference type="ARBA" id="ARBA00022842"/>
    </source>
</evidence>
<evidence type="ECO:0000256" key="10">
    <source>
        <dbReference type="PIRNR" id="PIRNR006268"/>
    </source>
</evidence>
<feature type="binding site" evidence="11">
    <location>
        <position position="170"/>
    </location>
    <ligand>
        <name>Mg(2+)</name>
        <dbReference type="ChEBI" id="CHEBI:18420"/>
    </ligand>
</feature>
<feature type="binding site" evidence="11">
    <location>
        <position position="277"/>
    </location>
    <ligand>
        <name>Mg(2+)</name>
        <dbReference type="ChEBI" id="CHEBI:18420"/>
    </ligand>
</feature>
<comment type="cofactor">
    <cofactor evidence="11">
        <name>Mg(2+)</name>
        <dbReference type="ChEBI" id="CHEBI:18420"/>
    </cofactor>
    <cofactor evidence="11">
        <name>Mn(2+)</name>
        <dbReference type="ChEBI" id="CHEBI:29035"/>
    </cofactor>
    <text evidence="11">Magnesium. Can also use manganese.</text>
</comment>
<dbReference type="Pfam" id="PF02424">
    <property type="entry name" value="ApbE"/>
    <property type="match status" value="1"/>
</dbReference>
<evidence type="ECO:0000256" key="5">
    <source>
        <dbReference type="ARBA" id="ARBA00022723"/>
    </source>
</evidence>
<dbReference type="SUPFAM" id="SSF143631">
    <property type="entry name" value="ApbE-like"/>
    <property type="match status" value="1"/>
</dbReference>
<dbReference type="InterPro" id="IPR003374">
    <property type="entry name" value="ApbE-like_sf"/>
</dbReference>
<evidence type="ECO:0000256" key="1">
    <source>
        <dbReference type="ARBA" id="ARBA00011955"/>
    </source>
</evidence>
<dbReference type="PANTHER" id="PTHR30040">
    <property type="entry name" value="THIAMINE BIOSYNTHESIS LIPOPROTEIN APBE"/>
    <property type="match status" value="1"/>
</dbReference>
<feature type="binding site" evidence="11">
    <location>
        <position position="281"/>
    </location>
    <ligand>
        <name>Mg(2+)</name>
        <dbReference type="ChEBI" id="CHEBI:18420"/>
    </ligand>
</feature>
<comment type="similarity">
    <text evidence="10">Belongs to the ApbE family.</text>
</comment>
<evidence type="ECO:0000256" key="11">
    <source>
        <dbReference type="PIRSR" id="PIRSR006268-2"/>
    </source>
</evidence>
<keyword evidence="3 10" id="KW-0285">Flavoprotein</keyword>
<dbReference type="Gene3D" id="3.10.520.10">
    <property type="entry name" value="ApbE-like domains"/>
    <property type="match status" value="1"/>
</dbReference>
<dbReference type="AlphaFoldDB" id="A0A7V3PSN1"/>
<accession>A0A7V3PSN1</accession>
<evidence type="ECO:0000256" key="2">
    <source>
        <dbReference type="ARBA" id="ARBA00016337"/>
    </source>
</evidence>
<dbReference type="GO" id="GO:0016740">
    <property type="term" value="F:transferase activity"/>
    <property type="evidence" value="ECO:0007669"/>
    <property type="project" value="UniProtKB-UniRule"/>
</dbReference>